<reference evidence="2 3" key="1">
    <citation type="submission" date="2021-01" db="EMBL/GenBank/DDBJ databases">
        <title>Streptomyces acididurans sp. nov., isolated from a peat swamp forest soil.</title>
        <authorList>
            <person name="Chantavorakit T."/>
            <person name="Duangmal K."/>
        </authorList>
    </citation>
    <scope>NUCLEOTIDE SEQUENCE [LARGE SCALE GENOMIC DNA]</scope>
    <source>
        <strain evidence="2 3">KK5PA1</strain>
    </source>
</reference>
<proteinExistence type="predicted"/>
<dbReference type="Pfam" id="PF17929">
    <property type="entry name" value="TetR_C_34"/>
    <property type="match status" value="1"/>
</dbReference>
<dbReference type="Proteomes" id="UP000749040">
    <property type="component" value="Unassembled WGS sequence"/>
</dbReference>
<evidence type="ECO:0000313" key="2">
    <source>
        <dbReference type="EMBL" id="MBM9506581.1"/>
    </source>
</evidence>
<organism evidence="2 3">
    <name type="scientific">Actinacidiphila acididurans</name>
    <dbReference type="NCBI Taxonomy" id="2784346"/>
    <lineage>
        <taxon>Bacteria</taxon>
        <taxon>Bacillati</taxon>
        <taxon>Actinomycetota</taxon>
        <taxon>Actinomycetes</taxon>
        <taxon>Kitasatosporales</taxon>
        <taxon>Streptomycetaceae</taxon>
        <taxon>Actinacidiphila</taxon>
    </lineage>
</organism>
<gene>
    <name evidence="2" type="ORF">ITX44_18875</name>
</gene>
<accession>A0ABS2TUA7</accession>
<dbReference type="Gene3D" id="1.10.357.10">
    <property type="entry name" value="Tetracycline Repressor, domain 2"/>
    <property type="match status" value="1"/>
</dbReference>
<dbReference type="InterPro" id="IPR041483">
    <property type="entry name" value="TetR_C_34"/>
</dbReference>
<keyword evidence="3" id="KW-1185">Reference proteome</keyword>
<evidence type="ECO:0000259" key="1">
    <source>
        <dbReference type="Pfam" id="PF17929"/>
    </source>
</evidence>
<sequence length="184" mass="19459">MAKSALLRYFETREALFLEILDAEWGEWLDALGGALPNTGSGPWAAERAVATAVADSLAQRPLLCDLISVMAGVLERNIGIAFARDFKQRAAENTDRLAQLVATALPWLSPDAAHQFAGAAFVVTAGLWPYARPTQVVATVSAEMGVADPAAAFRRNLRAGLVTQLIGLSAQADRTTAGAGDDH</sequence>
<feature type="domain" description="Tetracyclin repressor-like C-terminal" evidence="1">
    <location>
        <begin position="49"/>
        <end position="168"/>
    </location>
</feature>
<comment type="caution">
    <text evidence="2">The sequence shown here is derived from an EMBL/GenBank/DDBJ whole genome shotgun (WGS) entry which is preliminary data.</text>
</comment>
<name>A0ABS2TUA7_9ACTN</name>
<protein>
    <submittedName>
        <fullName evidence="2">TetR/AcrR family transcriptional regulator</fullName>
    </submittedName>
</protein>
<evidence type="ECO:0000313" key="3">
    <source>
        <dbReference type="Proteomes" id="UP000749040"/>
    </source>
</evidence>
<dbReference type="EMBL" id="JADKYB010000009">
    <property type="protein sequence ID" value="MBM9506581.1"/>
    <property type="molecule type" value="Genomic_DNA"/>
</dbReference>